<dbReference type="GeneID" id="5854963"/>
<dbReference type="STRING" id="425265.A8Q3M9"/>
<evidence type="ECO:0000313" key="1">
    <source>
        <dbReference type="EMBL" id="EDP43442.1"/>
    </source>
</evidence>
<protein>
    <submittedName>
        <fullName evidence="1">Uncharacterized protein</fullName>
    </submittedName>
</protein>
<reference evidence="1 2" key="1">
    <citation type="journal article" date="2007" name="Proc. Natl. Acad. Sci. U.S.A.">
        <title>Dandruff-associated Malassezia genomes reveal convergent and divergent virulence traits shared with plant and human fungal pathogens.</title>
        <authorList>
            <person name="Xu J."/>
            <person name="Saunders C.W."/>
            <person name="Hu P."/>
            <person name="Grant R.A."/>
            <person name="Boekhout T."/>
            <person name="Kuramae E.E."/>
            <person name="Kronstad J.W."/>
            <person name="Deangelis Y.M."/>
            <person name="Reeder N.L."/>
            <person name="Johnstone K.R."/>
            <person name="Leland M."/>
            <person name="Fieno A.M."/>
            <person name="Begley W.M."/>
            <person name="Sun Y."/>
            <person name="Lacey M.P."/>
            <person name="Chaudhary T."/>
            <person name="Keough T."/>
            <person name="Chu L."/>
            <person name="Sears R."/>
            <person name="Yuan B."/>
            <person name="Dawson T.L.Jr."/>
        </authorList>
    </citation>
    <scope>NUCLEOTIDE SEQUENCE [LARGE SCALE GENOMIC DNA]</scope>
    <source>
        <strain evidence="2">ATCC MYA-4612 / CBS 7966</strain>
    </source>
</reference>
<dbReference type="EMBL" id="AAYY01000008">
    <property type="protein sequence ID" value="EDP43442.1"/>
    <property type="molecule type" value="Genomic_DNA"/>
</dbReference>
<keyword evidence="2" id="KW-1185">Reference proteome</keyword>
<dbReference type="InParanoid" id="A8Q3M9"/>
<name>A8Q3M9_MALGO</name>
<dbReference type="VEuPathDB" id="FungiDB:MGL_2452"/>
<organism evidence="1 2">
    <name type="scientific">Malassezia globosa (strain ATCC MYA-4612 / CBS 7966)</name>
    <name type="common">Dandruff-associated fungus</name>
    <dbReference type="NCBI Taxonomy" id="425265"/>
    <lineage>
        <taxon>Eukaryota</taxon>
        <taxon>Fungi</taxon>
        <taxon>Dikarya</taxon>
        <taxon>Basidiomycota</taxon>
        <taxon>Ustilaginomycotina</taxon>
        <taxon>Malasseziomycetes</taxon>
        <taxon>Malasseziales</taxon>
        <taxon>Malasseziaceae</taxon>
        <taxon>Malassezia</taxon>
    </lineage>
</organism>
<comment type="caution">
    <text evidence="1">The sequence shown here is derived from an EMBL/GenBank/DDBJ whole genome shotgun (WGS) entry which is preliminary data.</text>
</comment>
<proteinExistence type="predicted"/>
<dbReference type="RefSeq" id="XP_001730656.1">
    <property type="nucleotide sequence ID" value="XM_001730604.1"/>
</dbReference>
<sequence length="86" mass="9663">MPKELPPVDLEHPSDLDFIVHAVHAYALDIGSERLRTRGRNAASLQDTMNHALSRWIYAARTRLIPNVHINGLALSDYAKQEAGEF</sequence>
<dbReference type="AlphaFoldDB" id="A8Q3M9"/>
<dbReference type="Proteomes" id="UP000008837">
    <property type="component" value="Unassembled WGS sequence"/>
</dbReference>
<dbReference type="OrthoDB" id="3354845at2759"/>
<evidence type="ECO:0000313" key="2">
    <source>
        <dbReference type="Proteomes" id="UP000008837"/>
    </source>
</evidence>
<gene>
    <name evidence="1" type="ORF">MGL_2452</name>
</gene>
<accession>A8Q3M9</accession>
<dbReference type="KEGG" id="mgl:MGL_2452"/>